<feature type="region of interest" description="Disordered" evidence="1">
    <location>
        <begin position="1"/>
        <end position="56"/>
    </location>
</feature>
<feature type="transmembrane region" description="Helical" evidence="2">
    <location>
        <begin position="110"/>
        <end position="130"/>
    </location>
</feature>
<keyword evidence="2" id="KW-0472">Membrane</keyword>
<gene>
    <name evidence="3" type="ORF">Sjap_006131</name>
</gene>
<sequence>MERTPKKSLETPKDTSTITAGVSSSSPKSVTFKIRPHHSSAVTPMNRDEKTQKESVGQHDVVKVRVEFASKNVLNGGQANEIWIHGAGETIIGFQQGVEARDDAEKRPTLWLSWDFGVGWLLVFLVALYWKRRPEEFGIGSEHGDMSRLEEVLRLLRTQAIVMPLSSTAPVIQVESKPNMPKDMSTRATAEVKRVHFDEAVEGLRHSSPLNQSAGPDWSLVESRDQFGPWSTGGSSSPPIGSHGGARGPLLDPDHHHPPLLPRVEGDLRWLARGSLPLWLAALRKKWERRGGGNHPSSPPLLGRDCDEEDLLVALSLVFS</sequence>
<feature type="compositionally biased region" description="Basic and acidic residues" evidence="1">
    <location>
        <begin position="46"/>
        <end position="56"/>
    </location>
</feature>
<feature type="compositionally biased region" description="Low complexity" evidence="1">
    <location>
        <begin position="228"/>
        <end position="241"/>
    </location>
</feature>
<comment type="caution">
    <text evidence="3">The sequence shown here is derived from an EMBL/GenBank/DDBJ whole genome shotgun (WGS) entry which is preliminary data.</text>
</comment>
<dbReference type="EMBL" id="JBBNAE010000002">
    <property type="protein sequence ID" value="KAK9146228.1"/>
    <property type="molecule type" value="Genomic_DNA"/>
</dbReference>
<evidence type="ECO:0000313" key="3">
    <source>
        <dbReference type="EMBL" id="KAK9146228.1"/>
    </source>
</evidence>
<feature type="compositionally biased region" description="Basic and acidic residues" evidence="1">
    <location>
        <begin position="1"/>
        <end position="13"/>
    </location>
</feature>
<organism evidence="3 4">
    <name type="scientific">Stephania japonica</name>
    <dbReference type="NCBI Taxonomy" id="461633"/>
    <lineage>
        <taxon>Eukaryota</taxon>
        <taxon>Viridiplantae</taxon>
        <taxon>Streptophyta</taxon>
        <taxon>Embryophyta</taxon>
        <taxon>Tracheophyta</taxon>
        <taxon>Spermatophyta</taxon>
        <taxon>Magnoliopsida</taxon>
        <taxon>Ranunculales</taxon>
        <taxon>Menispermaceae</taxon>
        <taxon>Menispermoideae</taxon>
        <taxon>Cissampelideae</taxon>
        <taxon>Stephania</taxon>
    </lineage>
</organism>
<dbReference type="AlphaFoldDB" id="A0AAP0PIM1"/>
<dbReference type="Proteomes" id="UP001417504">
    <property type="component" value="Unassembled WGS sequence"/>
</dbReference>
<keyword evidence="2" id="KW-1133">Transmembrane helix</keyword>
<feature type="region of interest" description="Disordered" evidence="1">
    <location>
        <begin position="206"/>
        <end position="258"/>
    </location>
</feature>
<reference evidence="3 4" key="1">
    <citation type="submission" date="2024-01" db="EMBL/GenBank/DDBJ databases">
        <title>Genome assemblies of Stephania.</title>
        <authorList>
            <person name="Yang L."/>
        </authorList>
    </citation>
    <scope>NUCLEOTIDE SEQUENCE [LARGE SCALE GENOMIC DNA]</scope>
    <source>
        <strain evidence="3">QJT</strain>
        <tissue evidence="3">Leaf</tissue>
    </source>
</reference>
<keyword evidence="2" id="KW-0812">Transmembrane</keyword>
<accession>A0AAP0PIM1</accession>
<name>A0AAP0PIM1_9MAGN</name>
<evidence type="ECO:0000313" key="4">
    <source>
        <dbReference type="Proteomes" id="UP001417504"/>
    </source>
</evidence>
<keyword evidence="4" id="KW-1185">Reference proteome</keyword>
<feature type="compositionally biased region" description="Polar residues" evidence="1">
    <location>
        <begin position="14"/>
        <end position="29"/>
    </location>
</feature>
<protein>
    <submittedName>
        <fullName evidence="3">Uncharacterized protein</fullName>
    </submittedName>
</protein>
<evidence type="ECO:0000256" key="1">
    <source>
        <dbReference type="SAM" id="MobiDB-lite"/>
    </source>
</evidence>
<proteinExistence type="predicted"/>
<evidence type="ECO:0000256" key="2">
    <source>
        <dbReference type="SAM" id="Phobius"/>
    </source>
</evidence>